<name>A0A8H3EEY6_9AGAM</name>
<dbReference type="Pfam" id="PF00106">
    <property type="entry name" value="adh_short"/>
    <property type="match status" value="1"/>
</dbReference>
<dbReference type="InterPro" id="IPR020904">
    <property type="entry name" value="Sc_DH/Rdtase_CS"/>
</dbReference>
<evidence type="ECO:0000256" key="1">
    <source>
        <dbReference type="ARBA" id="ARBA00006484"/>
    </source>
</evidence>
<dbReference type="InterPro" id="IPR002347">
    <property type="entry name" value="SDR_fam"/>
</dbReference>
<dbReference type="GO" id="GO:0016491">
    <property type="term" value="F:oxidoreductase activity"/>
    <property type="evidence" value="ECO:0007669"/>
    <property type="project" value="UniProtKB-KW"/>
</dbReference>
<evidence type="ECO:0000256" key="3">
    <source>
        <dbReference type="ARBA" id="ARBA00023002"/>
    </source>
</evidence>
<keyword evidence="2" id="KW-0521">NADP</keyword>
<gene>
    <name evidence="5" type="ORF">RDB_LOCUS176865</name>
</gene>
<dbReference type="PANTHER" id="PTHR24320">
    <property type="entry name" value="RETINOL DEHYDROGENASE"/>
    <property type="match status" value="1"/>
</dbReference>
<dbReference type="AlphaFoldDB" id="A0A8H3EEY6"/>
<sequence length="318" mass="34949">MGTVSSILEQIFPPAPTWSIDEIPDLHGKVFVVTGGNAGIGLETCQVLLSKNAKVYIASRCPKRVQRALEYLHQSTGKTVETLMLDLADLESVREAARELTRRETDIHCLINNGGVYAPPLEAKTAQGYDLQFGTNVLGHYLFTTLLLPTLLRTAKSSGAPVRVVNVSSLKHLFAPKGGVDYDSLVPCSPDSDRVRESMGGDKLYCQSKWGLVTFSNELARRYGSEGIISIALHPGNIRSEIMRHNLLSGMTAVLADMMLWDCSYGALSQLYAATDSEALELNGKYLVPWARPDRARLDTEDLGAGQKLWDWLDAHSR</sequence>
<dbReference type="PRINTS" id="PR00080">
    <property type="entry name" value="SDRFAMILY"/>
</dbReference>
<keyword evidence="3" id="KW-0560">Oxidoreductase</keyword>
<evidence type="ECO:0000256" key="4">
    <source>
        <dbReference type="RuleBase" id="RU000363"/>
    </source>
</evidence>
<dbReference type="PANTHER" id="PTHR24320:SF236">
    <property type="entry name" value="SHORT-CHAIN DEHYDROGENASE-RELATED"/>
    <property type="match status" value="1"/>
</dbReference>
<dbReference type="SUPFAM" id="SSF51735">
    <property type="entry name" value="NAD(P)-binding Rossmann-fold domains"/>
    <property type="match status" value="1"/>
</dbReference>
<dbReference type="Proteomes" id="UP000663827">
    <property type="component" value="Unassembled WGS sequence"/>
</dbReference>
<reference evidence="5" key="1">
    <citation type="submission" date="2021-01" db="EMBL/GenBank/DDBJ databases">
        <authorList>
            <person name="Kaushik A."/>
        </authorList>
    </citation>
    <scope>NUCLEOTIDE SEQUENCE</scope>
    <source>
        <strain evidence="5">AG5</strain>
    </source>
</reference>
<evidence type="ECO:0000256" key="2">
    <source>
        <dbReference type="ARBA" id="ARBA00022857"/>
    </source>
</evidence>
<evidence type="ECO:0000313" key="6">
    <source>
        <dbReference type="Proteomes" id="UP000663827"/>
    </source>
</evidence>
<comment type="similarity">
    <text evidence="1 4">Belongs to the short-chain dehydrogenases/reductases (SDR) family.</text>
</comment>
<dbReference type="PROSITE" id="PS00061">
    <property type="entry name" value="ADH_SHORT"/>
    <property type="match status" value="1"/>
</dbReference>
<organism evidence="5 6">
    <name type="scientific">Rhizoctonia solani</name>
    <dbReference type="NCBI Taxonomy" id="456999"/>
    <lineage>
        <taxon>Eukaryota</taxon>
        <taxon>Fungi</taxon>
        <taxon>Dikarya</taxon>
        <taxon>Basidiomycota</taxon>
        <taxon>Agaricomycotina</taxon>
        <taxon>Agaricomycetes</taxon>
        <taxon>Cantharellales</taxon>
        <taxon>Ceratobasidiaceae</taxon>
        <taxon>Rhizoctonia</taxon>
    </lineage>
</organism>
<protein>
    <recommendedName>
        <fullName evidence="7">NAD(P)-binding protein</fullName>
    </recommendedName>
</protein>
<evidence type="ECO:0000313" key="5">
    <source>
        <dbReference type="EMBL" id="CAE7226720.1"/>
    </source>
</evidence>
<dbReference type="PRINTS" id="PR00081">
    <property type="entry name" value="GDHRDH"/>
</dbReference>
<dbReference type="InterPro" id="IPR036291">
    <property type="entry name" value="NAD(P)-bd_dom_sf"/>
</dbReference>
<proteinExistence type="inferred from homology"/>
<evidence type="ECO:0008006" key="7">
    <source>
        <dbReference type="Google" id="ProtNLM"/>
    </source>
</evidence>
<dbReference type="Gene3D" id="3.40.50.720">
    <property type="entry name" value="NAD(P)-binding Rossmann-like Domain"/>
    <property type="match status" value="1"/>
</dbReference>
<dbReference type="EMBL" id="CAJNJQ010006325">
    <property type="protein sequence ID" value="CAE7226720.1"/>
    <property type="molecule type" value="Genomic_DNA"/>
</dbReference>
<accession>A0A8H3EEY6</accession>
<comment type="caution">
    <text evidence="5">The sequence shown here is derived from an EMBL/GenBank/DDBJ whole genome shotgun (WGS) entry which is preliminary data.</text>
</comment>